<dbReference type="PANTHER" id="PTHR43792">
    <property type="entry name" value="GNAT FAMILY, PUTATIVE (AFU_ORTHOLOGUE AFUA_3G00765)-RELATED-RELATED"/>
    <property type="match status" value="1"/>
</dbReference>
<dbReference type="PROSITE" id="PS51186">
    <property type="entry name" value="GNAT"/>
    <property type="match status" value="1"/>
</dbReference>
<keyword evidence="2" id="KW-0808">Transferase</keyword>
<dbReference type="OrthoDB" id="9795206at2"/>
<dbReference type="InterPro" id="IPR016181">
    <property type="entry name" value="Acyl_CoA_acyltransferase"/>
</dbReference>
<evidence type="ECO:0000313" key="3">
    <source>
        <dbReference type="Proteomes" id="UP000225740"/>
    </source>
</evidence>
<evidence type="ECO:0000313" key="2">
    <source>
        <dbReference type="EMBL" id="PHQ34055.1"/>
    </source>
</evidence>
<dbReference type="Proteomes" id="UP000225740">
    <property type="component" value="Unassembled WGS sequence"/>
</dbReference>
<proteinExistence type="predicted"/>
<dbReference type="Gene3D" id="3.40.630.30">
    <property type="match status" value="1"/>
</dbReference>
<feature type="domain" description="N-acetyltransferase" evidence="1">
    <location>
        <begin position="16"/>
        <end position="175"/>
    </location>
</feature>
<organism evidence="2 3">
    <name type="scientific">Rhodopirellula bahusiensis</name>
    <dbReference type="NCBI Taxonomy" id="2014065"/>
    <lineage>
        <taxon>Bacteria</taxon>
        <taxon>Pseudomonadati</taxon>
        <taxon>Planctomycetota</taxon>
        <taxon>Planctomycetia</taxon>
        <taxon>Pirellulales</taxon>
        <taxon>Pirellulaceae</taxon>
        <taxon>Rhodopirellula</taxon>
    </lineage>
</organism>
<dbReference type="GeneID" id="90609807"/>
<dbReference type="InterPro" id="IPR000182">
    <property type="entry name" value="GNAT_dom"/>
</dbReference>
<sequence>MATTSSYSIGPETARLVHRAFTVDDAELAFELNSNPDVLRYTGDAPLSSVAEARQFIADYPDFREYGYGRWACVLKESQTVIGFCGPKYLPDLGVVDIGYRFLPDHWGRGIATEACTACLKFCLEVIGLRHIVAFVMPENIASIRVLEKSGMTYDCDFNYDGIATHRFVLDITQAEQ</sequence>
<dbReference type="RefSeq" id="WP_099261902.1">
    <property type="nucleotide sequence ID" value="NZ_NIZW01000013.1"/>
</dbReference>
<keyword evidence="3" id="KW-1185">Reference proteome</keyword>
<dbReference type="GO" id="GO:0016747">
    <property type="term" value="F:acyltransferase activity, transferring groups other than amino-acyl groups"/>
    <property type="evidence" value="ECO:0007669"/>
    <property type="project" value="InterPro"/>
</dbReference>
<evidence type="ECO:0000259" key="1">
    <source>
        <dbReference type="PROSITE" id="PS51186"/>
    </source>
</evidence>
<dbReference type="AlphaFoldDB" id="A0A2G1W4W8"/>
<comment type="caution">
    <text evidence="2">The sequence shown here is derived from an EMBL/GenBank/DDBJ whole genome shotgun (WGS) entry which is preliminary data.</text>
</comment>
<gene>
    <name evidence="2" type="ORF">CEE69_17320</name>
</gene>
<name>A0A2G1W4W8_9BACT</name>
<dbReference type="PANTHER" id="PTHR43792:SF1">
    <property type="entry name" value="N-ACETYLTRANSFERASE DOMAIN-CONTAINING PROTEIN"/>
    <property type="match status" value="1"/>
</dbReference>
<reference evidence="2 3" key="1">
    <citation type="submission" date="2017-06" db="EMBL/GenBank/DDBJ databases">
        <title>Description of Rhodopirellula bahusiensis sp. nov.</title>
        <authorList>
            <person name="Kizina J."/>
            <person name="Harder J."/>
        </authorList>
    </citation>
    <scope>NUCLEOTIDE SEQUENCE [LARGE SCALE GENOMIC DNA]</scope>
    <source>
        <strain evidence="2 3">SWK21</strain>
    </source>
</reference>
<dbReference type="SUPFAM" id="SSF55729">
    <property type="entry name" value="Acyl-CoA N-acyltransferases (Nat)"/>
    <property type="match status" value="1"/>
</dbReference>
<protein>
    <submittedName>
        <fullName evidence="2">GNAT family N-acetyltransferase</fullName>
    </submittedName>
</protein>
<dbReference type="EMBL" id="NIZW01000013">
    <property type="protein sequence ID" value="PHQ34055.1"/>
    <property type="molecule type" value="Genomic_DNA"/>
</dbReference>
<dbReference type="InterPro" id="IPR051531">
    <property type="entry name" value="N-acetyltransferase"/>
</dbReference>
<accession>A0A2G1W4W8</accession>
<dbReference type="Pfam" id="PF13302">
    <property type="entry name" value="Acetyltransf_3"/>
    <property type="match status" value="1"/>
</dbReference>